<reference evidence="9 10" key="1">
    <citation type="submission" date="2018-06" db="EMBL/GenBank/DDBJ databases">
        <title>Draft Genome Sequence of a Novel Marine Bacterium Related to the Verrucomicrobia.</title>
        <authorList>
            <person name="Vosseberg J."/>
            <person name="Martijn J."/>
            <person name="Ettema T.J.G."/>
        </authorList>
    </citation>
    <scope>NUCLEOTIDE SEQUENCE [LARGE SCALE GENOMIC DNA]</scope>
    <source>
        <strain evidence="9">TARA_B100001123</strain>
    </source>
</reference>
<evidence type="ECO:0000256" key="7">
    <source>
        <dbReference type="RuleBase" id="RU003879"/>
    </source>
</evidence>
<comment type="similarity">
    <text evidence="2 7">Belongs to the ExbD/TolR family.</text>
</comment>
<dbReference type="PANTHER" id="PTHR30558:SF13">
    <property type="entry name" value="BIOPOLYMER TRANSPORT PROTEIN EXBD2"/>
    <property type="match status" value="1"/>
</dbReference>
<gene>
    <name evidence="9" type="ORF">DF168_01231</name>
</gene>
<evidence type="ECO:0000313" key="10">
    <source>
        <dbReference type="Proteomes" id="UP000247465"/>
    </source>
</evidence>
<evidence type="ECO:0000256" key="1">
    <source>
        <dbReference type="ARBA" id="ARBA00004162"/>
    </source>
</evidence>
<evidence type="ECO:0000256" key="2">
    <source>
        <dbReference type="ARBA" id="ARBA00005811"/>
    </source>
</evidence>
<dbReference type="GO" id="GO:0022857">
    <property type="term" value="F:transmembrane transporter activity"/>
    <property type="evidence" value="ECO:0007669"/>
    <property type="project" value="InterPro"/>
</dbReference>
<keyword evidence="7" id="KW-0813">Transport</keyword>
<evidence type="ECO:0000256" key="4">
    <source>
        <dbReference type="ARBA" id="ARBA00022692"/>
    </source>
</evidence>
<evidence type="ECO:0000256" key="3">
    <source>
        <dbReference type="ARBA" id="ARBA00022475"/>
    </source>
</evidence>
<keyword evidence="6 8" id="KW-0472">Membrane</keyword>
<feature type="transmembrane region" description="Helical" evidence="8">
    <location>
        <begin position="21"/>
        <end position="40"/>
    </location>
</feature>
<keyword evidence="4 7" id="KW-0812">Transmembrane</keyword>
<comment type="subcellular location">
    <subcellularLocation>
        <location evidence="1">Cell membrane</location>
        <topology evidence="1">Single-pass membrane protein</topology>
    </subcellularLocation>
    <subcellularLocation>
        <location evidence="7">Cell membrane</location>
        <topology evidence="7">Single-pass type II membrane protein</topology>
    </subcellularLocation>
</comment>
<dbReference type="GO" id="GO:0005886">
    <property type="term" value="C:plasma membrane"/>
    <property type="evidence" value="ECO:0007669"/>
    <property type="project" value="UniProtKB-SubCell"/>
</dbReference>
<keyword evidence="5 8" id="KW-1133">Transmembrane helix</keyword>
<keyword evidence="7" id="KW-0653">Protein transport</keyword>
<protein>
    <recommendedName>
        <fullName evidence="11">Biopolymer transport protein ExbD</fullName>
    </recommendedName>
</protein>
<dbReference type="Gene3D" id="3.30.420.270">
    <property type="match status" value="1"/>
</dbReference>
<evidence type="ECO:0000313" key="9">
    <source>
        <dbReference type="EMBL" id="AWT60032.1"/>
    </source>
</evidence>
<keyword evidence="3" id="KW-1003">Cell membrane</keyword>
<organism evidence="9 10">
    <name type="scientific">Candidatus Moanibacter tarae</name>
    <dbReference type="NCBI Taxonomy" id="2200854"/>
    <lineage>
        <taxon>Bacteria</taxon>
        <taxon>Pseudomonadati</taxon>
        <taxon>Verrucomicrobiota</taxon>
        <taxon>Opitutia</taxon>
        <taxon>Puniceicoccales</taxon>
        <taxon>Puniceicoccales incertae sedis</taxon>
        <taxon>Candidatus Moanibacter</taxon>
    </lineage>
</organism>
<proteinExistence type="inferred from homology"/>
<dbReference type="Proteomes" id="UP000247465">
    <property type="component" value="Chromosome"/>
</dbReference>
<dbReference type="PANTHER" id="PTHR30558">
    <property type="entry name" value="EXBD MEMBRANE COMPONENT OF PMF-DRIVEN MACROMOLECULE IMPORT SYSTEM"/>
    <property type="match status" value="1"/>
</dbReference>
<name>A0A2Z4AQ91_9BACT</name>
<evidence type="ECO:0000256" key="8">
    <source>
        <dbReference type="SAM" id="Phobius"/>
    </source>
</evidence>
<dbReference type="GO" id="GO:0015031">
    <property type="term" value="P:protein transport"/>
    <property type="evidence" value="ECO:0007669"/>
    <property type="project" value="UniProtKB-KW"/>
</dbReference>
<evidence type="ECO:0008006" key="11">
    <source>
        <dbReference type="Google" id="ProtNLM"/>
    </source>
</evidence>
<evidence type="ECO:0000256" key="6">
    <source>
        <dbReference type="ARBA" id="ARBA00023136"/>
    </source>
</evidence>
<dbReference type="InterPro" id="IPR003400">
    <property type="entry name" value="ExbD"/>
</dbReference>
<sequence length="135" mass="14744">MSGSRRRLSGESDRIEINISPMIDCVFILLIFFIVTTVFVEEEGLGVNKPQAAASQSLDKDLITIKITQKGQILYENRSIGLSGVRREVRNKLSREKLPVVLQVENDAAAGILVRVMDEAKLGGAEEISINSAGS</sequence>
<dbReference type="EMBL" id="CP029803">
    <property type="protein sequence ID" value="AWT60032.1"/>
    <property type="molecule type" value="Genomic_DNA"/>
</dbReference>
<dbReference type="KEGG" id="mtar:DF168_01231"/>
<evidence type="ECO:0000256" key="5">
    <source>
        <dbReference type="ARBA" id="ARBA00022989"/>
    </source>
</evidence>
<accession>A0A2Z4AQ91</accession>
<dbReference type="Pfam" id="PF02472">
    <property type="entry name" value="ExbD"/>
    <property type="match status" value="1"/>
</dbReference>
<dbReference type="AlphaFoldDB" id="A0A2Z4AQ91"/>